<keyword evidence="1" id="KW-0732">Signal</keyword>
<feature type="signal peptide" evidence="1">
    <location>
        <begin position="1"/>
        <end position="24"/>
    </location>
</feature>
<organism evidence="2 3">
    <name type="scientific">Lujinxingia vulgaris</name>
    <dbReference type="NCBI Taxonomy" id="2600176"/>
    <lineage>
        <taxon>Bacteria</taxon>
        <taxon>Deltaproteobacteria</taxon>
        <taxon>Bradymonadales</taxon>
        <taxon>Lujinxingiaceae</taxon>
        <taxon>Lujinxingia</taxon>
    </lineage>
</organism>
<keyword evidence="3" id="KW-1185">Reference proteome</keyword>
<accession>A0A5C6XAU4</accession>
<reference evidence="2 3" key="1">
    <citation type="submission" date="2019-08" db="EMBL/GenBank/DDBJ databases">
        <title>Bradymonadales sp. TMQ4.</title>
        <authorList>
            <person name="Liang Q."/>
        </authorList>
    </citation>
    <scope>NUCLEOTIDE SEQUENCE [LARGE SCALE GENOMIC DNA]</scope>
    <source>
        <strain evidence="2 3">TMQ4</strain>
    </source>
</reference>
<protein>
    <recommendedName>
        <fullName evidence="4">HEAT repeat domain-containing protein</fullName>
    </recommendedName>
</protein>
<comment type="caution">
    <text evidence="2">The sequence shown here is derived from an EMBL/GenBank/DDBJ whole genome shotgun (WGS) entry which is preliminary data.</text>
</comment>
<evidence type="ECO:0008006" key="4">
    <source>
        <dbReference type="Google" id="ProtNLM"/>
    </source>
</evidence>
<dbReference type="AlphaFoldDB" id="A0A5C6XAU4"/>
<dbReference type="Gene3D" id="1.25.10.10">
    <property type="entry name" value="Leucine-rich Repeat Variant"/>
    <property type="match status" value="1"/>
</dbReference>
<evidence type="ECO:0000256" key="1">
    <source>
        <dbReference type="SAM" id="SignalP"/>
    </source>
</evidence>
<feature type="chain" id="PRO_5023074580" description="HEAT repeat domain-containing protein" evidence="1">
    <location>
        <begin position="25"/>
        <end position="188"/>
    </location>
</feature>
<dbReference type="InterPro" id="IPR016024">
    <property type="entry name" value="ARM-type_fold"/>
</dbReference>
<sequence length="188" mass="20229">MRSILTSILLAMALLMGAASPALAQHNHALEADADFDDFLNTIDALPTPEVLERFPDAEARLLEVATDAEATVYRRWRATSMLSNFNSPEVRRALITLTTAADDDLRGMALLVLGAGYLEGGDAEVLATIEARLGDEDASVRADAVRALAYGHGPRVTERLEIIAAGDDARMAKIATRALAKQIQKTQ</sequence>
<dbReference type="Pfam" id="PF13646">
    <property type="entry name" value="HEAT_2"/>
    <property type="match status" value="1"/>
</dbReference>
<dbReference type="SUPFAM" id="SSF48371">
    <property type="entry name" value="ARM repeat"/>
    <property type="match status" value="1"/>
</dbReference>
<gene>
    <name evidence="2" type="ORF">FRC98_14590</name>
</gene>
<dbReference type="RefSeq" id="WP_146982174.1">
    <property type="nucleotide sequence ID" value="NZ_VOSM01000007.1"/>
</dbReference>
<dbReference type="EMBL" id="VOSM01000007">
    <property type="protein sequence ID" value="TXD35896.1"/>
    <property type="molecule type" value="Genomic_DNA"/>
</dbReference>
<dbReference type="OrthoDB" id="5512944at2"/>
<dbReference type="Proteomes" id="UP000321412">
    <property type="component" value="Unassembled WGS sequence"/>
</dbReference>
<proteinExistence type="predicted"/>
<evidence type="ECO:0000313" key="3">
    <source>
        <dbReference type="Proteomes" id="UP000321412"/>
    </source>
</evidence>
<dbReference type="InterPro" id="IPR011989">
    <property type="entry name" value="ARM-like"/>
</dbReference>
<name>A0A5C6XAU4_9DELT</name>
<evidence type="ECO:0000313" key="2">
    <source>
        <dbReference type="EMBL" id="TXD35896.1"/>
    </source>
</evidence>